<dbReference type="Proteomes" id="UP000050491">
    <property type="component" value="Unassembled WGS sequence"/>
</dbReference>
<gene>
    <name evidence="1" type="ORF">XV92_10440</name>
</gene>
<evidence type="ECO:0000313" key="2">
    <source>
        <dbReference type="Proteomes" id="UP000050491"/>
    </source>
</evidence>
<evidence type="ECO:0000313" key="1">
    <source>
        <dbReference type="EMBL" id="KQB01035.1"/>
    </source>
</evidence>
<dbReference type="AlphaFoldDB" id="A0A0Q0TQY1"/>
<dbReference type="EMBL" id="LBGP01000013">
    <property type="protein sequence ID" value="KQB01035.1"/>
    <property type="molecule type" value="Genomic_DNA"/>
</dbReference>
<name>A0A0Q0TQY1_VIBMT</name>
<sequence length="86" mass="9734">MYAFLSLPEWQMRFKPRFPDAVEVQGYKLAVFLNTEKEALIRQASQVVELEASAIITALATQNLACMICDYAAAMQVCQHFESSEQ</sequence>
<dbReference type="OrthoDB" id="9880690at2"/>
<dbReference type="PATRIC" id="fig|1481663.10.peg.2783"/>
<proteinExistence type="predicted"/>
<comment type="caution">
    <text evidence="1">The sequence shown here is derived from an EMBL/GenBank/DDBJ whole genome shotgun (WGS) entry which is preliminary data.</text>
</comment>
<reference evidence="1 2" key="1">
    <citation type="journal article" date="2015" name="Genome Biol. Evol.">
        <title>The Dynamics of Genetic Interactions between Vibrio metoecus and Vibrio cholerae, Two Close Relatives Co-Occurring in the Environment.</title>
        <authorList>
            <person name="Orata F.D."/>
            <person name="Kirchberger P.C."/>
            <person name="Meheust R."/>
            <person name="Barlow E.J."/>
            <person name="Tarr C.L."/>
            <person name="Boucher Y."/>
        </authorList>
    </citation>
    <scope>NUCLEOTIDE SEQUENCE [LARGE SCALE GENOMIC DNA]</scope>
    <source>
        <strain evidence="1 2">YB5B04</strain>
    </source>
</reference>
<protein>
    <submittedName>
        <fullName evidence="1">Uncharacterized protein</fullName>
    </submittedName>
</protein>
<accession>A0A0Q0TQY1</accession>
<dbReference type="RefSeq" id="WP_055032837.1">
    <property type="nucleotide sequence ID" value="NZ_LBGO01000002.1"/>
</dbReference>
<organism evidence="1 2">
    <name type="scientific">Vibrio metoecus</name>
    <dbReference type="NCBI Taxonomy" id="1481663"/>
    <lineage>
        <taxon>Bacteria</taxon>
        <taxon>Pseudomonadati</taxon>
        <taxon>Pseudomonadota</taxon>
        <taxon>Gammaproteobacteria</taxon>
        <taxon>Vibrionales</taxon>
        <taxon>Vibrionaceae</taxon>
        <taxon>Vibrio</taxon>
    </lineage>
</organism>